<evidence type="ECO:0000313" key="8">
    <source>
        <dbReference type="EMBL" id="BAA30047.1"/>
    </source>
</evidence>
<keyword evidence="3 6" id="KW-0812">Transmembrane</keyword>
<keyword evidence="2" id="KW-1003">Cell membrane</keyword>
<keyword evidence="5 6" id="KW-0472">Membrane</keyword>
<feature type="transmembrane region" description="Helical" evidence="6">
    <location>
        <begin position="174"/>
        <end position="190"/>
    </location>
</feature>
<dbReference type="Pfam" id="PF00892">
    <property type="entry name" value="EamA"/>
    <property type="match status" value="2"/>
</dbReference>
<dbReference type="SUPFAM" id="SSF103481">
    <property type="entry name" value="Multidrug resistance efflux transporter EmrE"/>
    <property type="match status" value="2"/>
</dbReference>
<dbReference type="PIR" id="A71086">
    <property type="entry name" value="A71086"/>
</dbReference>
<dbReference type="InterPro" id="IPR000620">
    <property type="entry name" value="EamA_dom"/>
</dbReference>
<name>O58666_PYRHO</name>
<dbReference type="PANTHER" id="PTHR42920:SF5">
    <property type="entry name" value="EAMA DOMAIN-CONTAINING PROTEIN"/>
    <property type="match status" value="1"/>
</dbReference>
<dbReference type="STRING" id="70601.gene:9377905"/>
<dbReference type="KEGG" id="pho:PH0950"/>
<feature type="domain" description="EamA" evidence="7">
    <location>
        <begin position="143"/>
        <end position="266"/>
    </location>
</feature>
<keyword evidence="4 6" id="KW-1133">Transmembrane helix</keyword>
<organism evidence="8 9">
    <name type="scientific">Pyrococcus horikoshii (strain ATCC 700860 / DSM 12428 / JCM 9974 / NBRC 100139 / OT-3)</name>
    <dbReference type="NCBI Taxonomy" id="70601"/>
    <lineage>
        <taxon>Archaea</taxon>
        <taxon>Methanobacteriati</taxon>
        <taxon>Methanobacteriota</taxon>
        <taxon>Thermococci</taxon>
        <taxon>Thermococcales</taxon>
        <taxon>Thermococcaceae</taxon>
        <taxon>Pyrococcus</taxon>
    </lineage>
</organism>
<dbReference type="Proteomes" id="UP000000752">
    <property type="component" value="Chromosome"/>
</dbReference>
<protein>
    <recommendedName>
        <fullName evidence="7">EamA domain-containing protein</fullName>
    </recommendedName>
</protein>
<evidence type="ECO:0000256" key="3">
    <source>
        <dbReference type="ARBA" id="ARBA00022692"/>
    </source>
</evidence>
<feature type="transmembrane region" description="Helical" evidence="6">
    <location>
        <begin position="117"/>
        <end position="134"/>
    </location>
</feature>
<feature type="transmembrane region" description="Helical" evidence="6">
    <location>
        <begin position="222"/>
        <end position="242"/>
    </location>
</feature>
<feature type="transmembrane region" description="Helical" evidence="6">
    <location>
        <begin position="64"/>
        <end position="82"/>
    </location>
</feature>
<feature type="transmembrane region" description="Helical" evidence="6">
    <location>
        <begin position="88"/>
        <end position="110"/>
    </location>
</feature>
<sequence>MMEERSEGVILALIGMLLYGLEPVVISYNPVNPISFAFFSAFLASLILLPFANFEEVKVNWKRGLFIGFFGTFLAYLAYSFGTKMSSSVNAALITRTEVLFSFILSYVILGEAISKSRIAYSTLVIIGVVLVMTQGKRVTLNPGDGLLLLVPLFWQMGHVIAKRTKAGPQTIALLRNSFGALFLFVPALLTGISFTLYSVVEGVIIALGQLIWYSAIKRIDLSLATAIITPAPAVAIGIALITGTPVTPWHIFGFLFITVGTLGLTRD</sequence>
<dbReference type="eggNOG" id="arCOG00278">
    <property type="taxonomic scope" value="Archaea"/>
</dbReference>
<evidence type="ECO:0000256" key="4">
    <source>
        <dbReference type="ARBA" id="ARBA00022989"/>
    </source>
</evidence>
<accession>O58666</accession>
<dbReference type="InterPro" id="IPR051258">
    <property type="entry name" value="Diverse_Substrate_Transporter"/>
</dbReference>
<feature type="transmembrane region" description="Helical" evidence="6">
    <location>
        <begin position="248"/>
        <end position="266"/>
    </location>
</feature>
<dbReference type="InterPro" id="IPR037185">
    <property type="entry name" value="EmrE-like"/>
</dbReference>
<evidence type="ECO:0000259" key="7">
    <source>
        <dbReference type="Pfam" id="PF00892"/>
    </source>
</evidence>
<keyword evidence="9" id="KW-1185">Reference proteome</keyword>
<evidence type="ECO:0000256" key="2">
    <source>
        <dbReference type="ARBA" id="ARBA00022475"/>
    </source>
</evidence>
<dbReference type="GO" id="GO:0005886">
    <property type="term" value="C:plasma membrane"/>
    <property type="evidence" value="ECO:0007669"/>
    <property type="project" value="UniProtKB-SubCell"/>
</dbReference>
<evidence type="ECO:0000313" key="9">
    <source>
        <dbReference type="Proteomes" id="UP000000752"/>
    </source>
</evidence>
<dbReference type="Gene3D" id="1.10.3730.20">
    <property type="match status" value="2"/>
</dbReference>
<gene>
    <name evidence="8" type="ordered locus">PH0950</name>
</gene>
<feature type="transmembrane region" description="Helical" evidence="6">
    <location>
        <begin position="9"/>
        <end position="28"/>
    </location>
</feature>
<evidence type="ECO:0000256" key="1">
    <source>
        <dbReference type="ARBA" id="ARBA00004651"/>
    </source>
</evidence>
<dbReference type="PANTHER" id="PTHR42920">
    <property type="entry name" value="OS03G0707200 PROTEIN-RELATED"/>
    <property type="match status" value="1"/>
</dbReference>
<feature type="transmembrane region" description="Helical" evidence="6">
    <location>
        <begin position="34"/>
        <end position="52"/>
    </location>
</feature>
<comment type="subcellular location">
    <subcellularLocation>
        <location evidence="1">Cell membrane</location>
        <topology evidence="1">Multi-pass membrane protein</topology>
    </subcellularLocation>
</comment>
<dbReference type="AlphaFoldDB" id="O58666"/>
<evidence type="ECO:0000256" key="5">
    <source>
        <dbReference type="ARBA" id="ARBA00023136"/>
    </source>
</evidence>
<dbReference type="EMBL" id="BA000001">
    <property type="protein sequence ID" value="BAA30047.1"/>
    <property type="molecule type" value="Genomic_DNA"/>
</dbReference>
<proteinExistence type="predicted"/>
<reference evidence="8 9" key="1">
    <citation type="journal article" date="1998" name="DNA Res.">
        <title>Complete sequence and gene organization of the genome of a hyper-thermophilic archaebacterium, Pyrococcus horikoshii OT3.</title>
        <authorList>
            <person name="Kawarabayasi Y."/>
            <person name="Sawada M."/>
            <person name="Horikawa H."/>
            <person name="Haikawa Y."/>
            <person name="Hino Y."/>
            <person name="Yamamoto S."/>
            <person name="Sekine M."/>
            <person name="Baba S."/>
            <person name="Kosugi H."/>
            <person name="Hosoyama A."/>
            <person name="Nagai Y."/>
            <person name="Sakai M."/>
            <person name="Ogura K."/>
            <person name="Otuka R."/>
            <person name="Nakazawa H."/>
            <person name="Takamiya M."/>
            <person name="Ohfuku Y."/>
            <person name="Funahashi T."/>
            <person name="Tanaka T."/>
            <person name="Kudoh Y."/>
            <person name="Yamazaki J."/>
            <person name="Kushida N."/>
            <person name="Oguchi A."/>
            <person name="Aoki K."/>
            <person name="Nakamura Y."/>
            <person name="Robb T.F."/>
            <person name="Horikoshi K."/>
            <person name="Masuchi Y."/>
            <person name="Shizuya H."/>
            <person name="Kikuchi H."/>
        </authorList>
    </citation>
    <scope>NUCLEOTIDE SEQUENCE [LARGE SCALE GENOMIC DNA]</scope>
    <source>
        <strain evidence="9">ATCC 700860 / DSM 12428 / JCM 9974 / NBRC 100139 / OT-3</strain>
    </source>
</reference>
<dbReference type="EnsemblBacteria" id="BAA30047">
    <property type="protein sequence ID" value="BAA30047"/>
    <property type="gene ID" value="BAA30047"/>
</dbReference>
<feature type="domain" description="EamA" evidence="7">
    <location>
        <begin position="8"/>
        <end position="133"/>
    </location>
</feature>
<evidence type="ECO:0000256" key="6">
    <source>
        <dbReference type="SAM" id="Phobius"/>
    </source>
</evidence>